<feature type="transmembrane region" description="Helical" evidence="1">
    <location>
        <begin position="93"/>
        <end position="113"/>
    </location>
</feature>
<keyword evidence="3" id="KW-1185">Reference proteome</keyword>
<proteinExistence type="predicted"/>
<accession>A0A285ZSI5</accession>
<feature type="transmembrane region" description="Helical" evidence="1">
    <location>
        <begin position="277"/>
        <end position="297"/>
    </location>
</feature>
<gene>
    <name evidence="2" type="ORF">SAMN06297358_0762</name>
</gene>
<keyword evidence="1" id="KW-0812">Transmembrane</keyword>
<keyword evidence="1" id="KW-0472">Membrane</keyword>
<dbReference type="AlphaFoldDB" id="A0A285ZSI5"/>
<evidence type="ECO:0000313" key="3">
    <source>
        <dbReference type="Proteomes" id="UP000219281"/>
    </source>
</evidence>
<reference evidence="3" key="1">
    <citation type="submission" date="2017-09" db="EMBL/GenBank/DDBJ databases">
        <authorList>
            <person name="Varghese N."/>
            <person name="Submissions S."/>
        </authorList>
    </citation>
    <scope>NUCLEOTIDE SEQUENCE [LARGE SCALE GENOMIC DNA]</scope>
    <source>
        <strain evidence="3">CGMCC 1.12803</strain>
    </source>
</reference>
<dbReference type="RefSeq" id="WP_097128863.1">
    <property type="nucleotide sequence ID" value="NZ_OCMT01000001.1"/>
</dbReference>
<organism evidence="2 3">
    <name type="scientific">Pedobacter xixiisoli</name>
    <dbReference type="NCBI Taxonomy" id="1476464"/>
    <lineage>
        <taxon>Bacteria</taxon>
        <taxon>Pseudomonadati</taxon>
        <taxon>Bacteroidota</taxon>
        <taxon>Sphingobacteriia</taxon>
        <taxon>Sphingobacteriales</taxon>
        <taxon>Sphingobacteriaceae</taxon>
        <taxon>Pedobacter</taxon>
    </lineage>
</organism>
<dbReference type="EMBL" id="OCMT01000001">
    <property type="protein sequence ID" value="SOD12620.1"/>
    <property type="molecule type" value="Genomic_DNA"/>
</dbReference>
<feature type="transmembrane region" description="Helical" evidence="1">
    <location>
        <begin position="231"/>
        <end position="256"/>
    </location>
</feature>
<dbReference type="OrthoDB" id="102112at2"/>
<name>A0A285ZSI5_9SPHI</name>
<evidence type="ECO:0000256" key="1">
    <source>
        <dbReference type="SAM" id="Phobius"/>
    </source>
</evidence>
<feature type="transmembrane region" description="Helical" evidence="1">
    <location>
        <begin position="30"/>
        <end position="51"/>
    </location>
</feature>
<feature type="transmembrane region" description="Helical" evidence="1">
    <location>
        <begin position="207"/>
        <end position="225"/>
    </location>
</feature>
<protein>
    <recommendedName>
        <fullName evidence="4">DoxX family protein</fullName>
    </recommendedName>
</protein>
<sequence>MKQIIDLHWRSGESNADVHTNQNWSKKEKIAFRIAFIFFTIMSVPTDYGYYVMLGHFDWLNLNYRQLTEMAAFFNPQFLNVYSESGFFGIASYINWPFVLLISIIAALIWGYFDKHRPSYNDLYYLVRVFARYRVGYAGISWGYKKIFVMQMPTQFEAIWNTDLINFFAKRLYWEVLSVAPTYEVYLGFAEFFAGFLLLFRKTTSLGAALAFVVFGNIALSNHAYDIGEQVPSALMALLALFLLWKDIPAIYQVIVKEKDAWLKHYYPTLDKAWQRWLRTGLKVVFNFLLVVLFAYYEVRAVIQNDYYKLPNTAGLANTAGIYEVETFKRNGVELPQNPLNNNRWQDVIFEKWSSIGVKYVDKPQQIASFAAGSYPRVGEPYDGKLYFDWRGDFRRYHLDASGKHQPKAKSPRDLRIDWEYAGIQGRVFYYYEADTVKRVLKLVNKNKNHREEKMTLNYSRPDAQTIILKGTDDHNDSLYVELKKSAYRHPLLSLNK</sequence>
<evidence type="ECO:0008006" key="4">
    <source>
        <dbReference type="Google" id="ProtNLM"/>
    </source>
</evidence>
<evidence type="ECO:0000313" key="2">
    <source>
        <dbReference type="EMBL" id="SOD12620.1"/>
    </source>
</evidence>
<keyword evidence="1" id="KW-1133">Transmembrane helix</keyword>
<dbReference type="Proteomes" id="UP000219281">
    <property type="component" value="Unassembled WGS sequence"/>
</dbReference>